<dbReference type="Gene3D" id="3.90.1100.10">
    <property type="match status" value="1"/>
</dbReference>
<comment type="similarity">
    <text evidence="1">Belongs to the RNA polymerase beta chain family.</text>
</comment>
<dbReference type="RefSeq" id="XP_056688928.1">
    <property type="nucleotide sequence ID" value="XM_056832950.1"/>
</dbReference>
<evidence type="ECO:0000259" key="7">
    <source>
        <dbReference type="Pfam" id="PF04563"/>
    </source>
</evidence>
<evidence type="ECO:0000256" key="1">
    <source>
        <dbReference type="ARBA" id="ARBA00006835"/>
    </source>
</evidence>
<dbReference type="Pfam" id="PF04563">
    <property type="entry name" value="RNA_pol_Rpb2_1"/>
    <property type="match status" value="2"/>
</dbReference>
<feature type="domain" description="RNA polymerase beta subunit protrusion" evidence="7">
    <location>
        <begin position="54"/>
        <end position="104"/>
    </location>
</feature>
<keyword evidence="6" id="KW-0804">Transcription</keyword>
<reference evidence="9" key="2">
    <citation type="submission" date="2025-08" db="UniProtKB">
        <authorList>
            <consortium name="RefSeq"/>
        </authorList>
    </citation>
    <scope>IDENTIFICATION</scope>
    <source>
        <tissue evidence="9">Leaf</tissue>
    </source>
</reference>
<dbReference type="SUPFAM" id="SSF64484">
    <property type="entry name" value="beta and beta-prime subunits of DNA dependent RNA-polymerase"/>
    <property type="match status" value="1"/>
</dbReference>
<keyword evidence="3 9" id="KW-0240">DNA-directed RNA polymerase</keyword>
<evidence type="ECO:0000313" key="9">
    <source>
        <dbReference type="RefSeq" id="XP_056688928.1"/>
    </source>
</evidence>
<dbReference type="EC" id="2.7.7.6" evidence="2"/>
<dbReference type="InterPro" id="IPR007644">
    <property type="entry name" value="RNA_pol_bsu_protrusion"/>
</dbReference>
<accession>A0ABM3R015</accession>
<reference evidence="8" key="1">
    <citation type="journal article" date="2021" name="Nat. Commun.">
        <title>Genomic analyses provide insights into spinach domestication and the genetic basis of agronomic traits.</title>
        <authorList>
            <person name="Cai X."/>
            <person name="Sun X."/>
            <person name="Xu C."/>
            <person name="Sun H."/>
            <person name="Wang X."/>
            <person name="Ge C."/>
            <person name="Zhang Z."/>
            <person name="Wang Q."/>
            <person name="Fei Z."/>
            <person name="Jiao C."/>
            <person name="Wang Q."/>
        </authorList>
    </citation>
    <scope>NUCLEOTIDE SEQUENCE [LARGE SCALE GENOMIC DNA]</scope>
    <source>
        <strain evidence="8">cv. Varoflay</strain>
    </source>
</reference>
<dbReference type="InterPro" id="IPR015712">
    <property type="entry name" value="DNA-dir_RNA_pol_su2"/>
</dbReference>
<dbReference type="GO" id="GO:0000428">
    <property type="term" value="C:DNA-directed RNA polymerase complex"/>
    <property type="evidence" value="ECO:0007669"/>
    <property type="project" value="UniProtKB-KW"/>
</dbReference>
<sequence>MRKWKNLYKMMKKVRRLVGMRCRLLRHCLRLLNRKGANGLRFLSPSPFLSPRSQTLYKIKFGQIYLSKPMMTESDGEATTLFPKAARLRKLTYLASLYVDVRKLNDMMNSEKDITELGECPYDEGGYFIINGSEKLLISHEKMSMNHVYVFKTRLPNKFAYVAEV</sequence>
<feature type="domain" description="RNA polymerase beta subunit protrusion" evidence="7">
    <location>
        <begin position="109"/>
        <end position="142"/>
    </location>
</feature>
<evidence type="ECO:0000256" key="4">
    <source>
        <dbReference type="ARBA" id="ARBA00022679"/>
    </source>
</evidence>
<name>A0ABM3R015_SPIOL</name>
<proteinExistence type="inferred from homology"/>
<dbReference type="PANTHER" id="PTHR20856">
    <property type="entry name" value="DNA-DIRECTED RNA POLYMERASE I SUBUNIT 2"/>
    <property type="match status" value="1"/>
</dbReference>
<evidence type="ECO:0000313" key="8">
    <source>
        <dbReference type="Proteomes" id="UP000813463"/>
    </source>
</evidence>
<keyword evidence="8" id="KW-1185">Reference proteome</keyword>
<gene>
    <name evidence="9" type="primary">LOC130463722</name>
</gene>
<dbReference type="Proteomes" id="UP000813463">
    <property type="component" value="Chromosome 6"/>
</dbReference>
<evidence type="ECO:0000256" key="3">
    <source>
        <dbReference type="ARBA" id="ARBA00022478"/>
    </source>
</evidence>
<keyword evidence="5" id="KW-0548">Nucleotidyltransferase</keyword>
<evidence type="ECO:0000256" key="2">
    <source>
        <dbReference type="ARBA" id="ARBA00012418"/>
    </source>
</evidence>
<keyword evidence="4" id="KW-0808">Transferase</keyword>
<organism evidence="8 9">
    <name type="scientific">Spinacia oleracea</name>
    <name type="common">Spinach</name>
    <dbReference type="NCBI Taxonomy" id="3562"/>
    <lineage>
        <taxon>Eukaryota</taxon>
        <taxon>Viridiplantae</taxon>
        <taxon>Streptophyta</taxon>
        <taxon>Embryophyta</taxon>
        <taxon>Tracheophyta</taxon>
        <taxon>Spermatophyta</taxon>
        <taxon>Magnoliopsida</taxon>
        <taxon>eudicotyledons</taxon>
        <taxon>Gunneridae</taxon>
        <taxon>Pentapetalae</taxon>
        <taxon>Caryophyllales</taxon>
        <taxon>Chenopodiaceae</taxon>
        <taxon>Chenopodioideae</taxon>
        <taxon>Anserineae</taxon>
        <taxon>Spinacia</taxon>
    </lineage>
</organism>
<evidence type="ECO:0000256" key="6">
    <source>
        <dbReference type="ARBA" id="ARBA00023163"/>
    </source>
</evidence>
<protein>
    <recommendedName>
        <fullName evidence="2">DNA-directed RNA polymerase</fullName>
        <ecNumber evidence="2">2.7.7.6</ecNumber>
    </recommendedName>
</protein>
<evidence type="ECO:0000256" key="5">
    <source>
        <dbReference type="ARBA" id="ARBA00022695"/>
    </source>
</evidence>
<dbReference type="GeneID" id="130463722"/>